<keyword evidence="2" id="KW-1185">Reference proteome</keyword>
<proteinExistence type="predicted"/>
<reference evidence="1" key="1">
    <citation type="submission" date="2020-09" db="EMBL/GenBank/DDBJ databases">
        <title>Desulfogranum mesoprofundum gen. nov., sp. nov., a novel mesophilic, sulfate-reducing chemolithoautotroph isolated from a deep-sea hydrothermal vent chimney in the Suiyo Seamount.</title>
        <authorList>
            <person name="Hashimoto Y."/>
            <person name="Nakagawa S."/>
        </authorList>
    </citation>
    <scope>NUCLEOTIDE SEQUENCE</scope>
    <source>
        <strain evidence="1">KT2</strain>
    </source>
</reference>
<sequence>MPRTKYDLDILRKCVKSGMSKAEIMTEMSIKNPPTFNSLMLKLMNTDNKFYKVRESGKKKAGKPPKVIVGKRNTITLSSKILEGSGFGPGDSFLVKTGKNRITLILEKK</sequence>
<gene>
    <name evidence="1" type="ORF">DGMP_23220</name>
</gene>
<protein>
    <submittedName>
        <fullName evidence="1">Uncharacterized protein</fullName>
    </submittedName>
</protein>
<dbReference type="RefSeq" id="WP_228854059.1">
    <property type="nucleotide sequence ID" value="NZ_AP024086.1"/>
</dbReference>
<organism evidence="1 2">
    <name type="scientific">Desulfomarina profundi</name>
    <dbReference type="NCBI Taxonomy" id="2772557"/>
    <lineage>
        <taxon>Bacteria</taxon>
        <taxon>Pseudomonadati</taxon>
        <taxon>Thermodesulfobacteriota</taxon>
        <taxon>Desulfobulbia</taxon>
        <taxon>Desulfobulbales</taxon>
        <taxon>Desulfobulbaceae</taxon>
        <taxon>Desulfomarina</taxon>
    </lineage>
</organism>
<dbReference type="EMBL" id="AP024086">
    <property type="protein sequence ID" value="BCL61629.1"/>
    <property type="molecule type" value="Genomic_DNA"/>
</dbReference>
<accession>A0A8D5FTX5</accession>
<dbReference type="Proteomes" id="UP000826725">
    <property type="component" value="Chromosome"/>
</dbReference>
<name>A0A8D5FTX5_9BACT</name>
<dbReference type="KEGG" id="dbk:DGMP_23220"/>
<evidence type="ECO:0000313" key="1">
    <source>
        <dbReference type="EMBL" id="BCL61629.1"/>
    </source>
</evidence>
<dbReference type="AlphaFoldDB" id="A0A8D5FTX5"/>
<evidence type="ECO:0000313" key="2">
    <source>
        <dbReference type="Proteomes" id="UP000826725"/>
    </source>
</evidence>